<dbReference type="EMBL" id="BPLR01020199">
    <property type="protein sequence ID" value="GIX75798.1"/>
    <property type="molecule type" value="Genomic_DNA"/>
</dbReference>
<reference evidence="1 2" key="1">
    <citation type="submission" date="2021-06" db="EMBL/GenBank/DDBJ databases">
        <title>Caerostris extrusa draft genome.</title>
        <authorList>
            <person name="Kono N."/>
            <person name="Arakawa K."/>
        </authorList>
    </citation>
    <scope>NUCLEOTIDE SEQUENCE [LARGE SCALE GENOMIC DNA]</scope>
</reference>
<protein>
    <submittedName>
        <fullName evidence="1">Uncharacterized protein</fullName>
    </submittedName>
</protein>
<gene>
    <name evidence="1" type="ORF">CEXT_199571</name>
</gene>
<dbReference type="AlphaFoldDB" id="A0AAV4MVJ8"/>
<comment type="caution">
    <text evidence="1">The sequence shown here is derived from an EMBL/GenBank/DDBJ whole genome shotgun (WGS) entry which is preliminary data.</text>
</comment>
<dbReference type="Proteomes" id="UP001054945">
    <property type="component" value="Unassembled WGS sequence"/>
</dbReference>
<evidence type="ECO:0000313" key="2">
    <source>
        <dbReference type="Proteomes" id="UP001054945"/>
    </source>
</evidence>
<sequence>MAWIFVMIKEAAWGDAQFCRKGCRTTQCDFLTGCVSITDPSEDTKRYQVTPTATRDSSANAFTPLPRPTTVTVSYSGKSDGAAVLSATTFIRDHVAIMPGVFVMIKEAAWGDVPFLQGRTSNYSVRLLNRMCLLVMKT</sequence>
<keyword evidence="2" id="KW-1185">Reference proteome</keyword>
<accession>A0AAV4MVJ8</accession>
<proteinExistence type="predicted"/>
<evidence type="ECO:0000313" key="1">
    <source>
        <dbReference type="EMBL" id="GIX75798.1"/>
    </source>
</evidence>
<name>A0AAV4MVJ8_CAEEX</name>
<organism evidence="1 2">
    <name type="scientific">Caerostris extrusa</name>
    <name type="common">Bark spider</name>
    <name type="synonym">Caerostris bankana</name>
    <dbReference type="NCBI Taxonomy" id="172846"/>
    <lineage>
        <taxon>Eukaryota</taxon>
        <taxon>Metazoa</taxon>
        <taxon>Ecdysozoa</taxon>
        <taxon>Arthropoda</taxon>
        <taxon>Chelicerata</taxon>
        <taxon>Arachnida</taxon>
        <taxon>Araneae</taxon>
        <taxon>Araneomorphae</taxon>
        <taxon>Entelegynae</taxon>
        <taxon>Araneoidea</taxon>
        <taxon>Araneidae</taxon>
        <taxon>Caerostris</taxon>
    </lineage>
</organism>